<comment type="similarity">
    <text evidence="4 13">Belongs to the MoeA family.</text>
</comment>
<dbReference type="InterPro" id="IPR038987">
    <property type="entry name" value="MoeA-like"/>
</dbReference>
<gene>
    <name evidence="15" type="ORF">SAMN05660429_00783</name>
</gene>
<evidence type="ECO:0000259" key="14">
    <source>
        <dbReference type="SMART" id="SM00852"/>
    </source>
</evidence>
<dbReference type="Pfam" id="PF03454">
    <property type="entry name" value="MoeA_C"/>
    <property type="match status" value="1"/>
</dbReference>
<evidence type="ECO:0000256" key="3">
    <source>
        <dbReference type="ARBA" id="ARBA00005046"/>
    </source>
</evidence>
<reference evidence="15 16" key="1">
    <citation type="submission" date="2016-10" db="EMBL/GenBank/DDBJ databases">
        <authorList>
            <person name="de Groot N.N."/>
        </authorList>
    </citation>
    <scope>NUCLEOTIDE SEQUENCE [LARGE SCALE GENOMIC DNA]</scope>
    <source>
        <strain evidence="15 16">DSM 19706</strain>
    </source>
</reference>
<dbReference type="InterPro" id="IPR008284">
    <property type="entry name" value="MoCF_biosynth_CS"/>
</dbReference>
<dbReference type="GO" id="GO:0006777">
    <property type="term" value="P:Mo-molybdopterin cofactor biosynthetic process"/>
    <property type="evidence" value="ECO:0007669"/>
    <property type="project" value="UniProtKB-UniRule"/>
</dbReference>
<dbReference type="Pfam" id="PF00994">
    <property type="entry name" value="MoCF_biosynth"/>
    <property type="match status" value="1"/>
</dbReference>
<comment type="catalytic activity">
    <reaction evidence="12">
        <text>adenylyl-molybdopterin + molybdate = Mo-molybdopterin + AMP + H(+)</text>
        <dbReference type="Rhea" id="RHEA:35047"/>
        <dbReference type="ChEBI" id="CHEBI:15378"/>
        <dbReference type="ChEBI" id="CHEBI:36264"/>
        <dbReference type="ChEBI" id="CHEBI:62727"/>
        <dbReference type="ChEBI" id="CHEBI:71302"/>
        <dbReference type="ChEBI" id="CHEBI:456215"/>
        <dbReference type="EC" id="2.10.1.1"/>
    </reaction>
</comment>
<dbReference type="InterPro" id="IPR036425">
    <property type="entry name" value="MoaB/Mog-like_dom_sf"/>
</dbReference>
<comment type="cofactor">
    <cofactor evidence="1 13">
        <name>Mg(2+)</name>
        <dbReference type="ChEBI" id="CHEBI:18420"/>
    </cofactor>
</comment>
<dbReference type="Pfam" id="PF03453">
    <property type="entry name" value="MoeA_N"/>
    <property type="match status" value="1"/>
</dbReference>
<dbReference type="GO" id="GO:0061599">
    <property type="term" value="F:molybdopterin molybdotransferase activity"/>
    <property type="evidence" value="ECO:0007669"/>
    <property type="project" value="UniProtKB-UniRule"/>
</dbReference>
<sequence>MSICDTENGLMSFEQAVNYLIDAMPTPSETQQIAIEDALGRVLAKDVVSSMNVPSADNSAMDGYAFAFDAMLDNSQTLTLVGQSFAGAPFNGSVASGECVRIMTGAVVPDGCDTVQMQENAQVVSEQLVTIEKPKYMGANVRNKGEDISQGQVIFAAGRKLSSADIGVLVSLGFAHIDVFKQLTVALVATGDELKRPGESLKSGDIYETNSYVVTSMLKKLGVNILNFGIVADDLAAITSAFNSANEQADIVISSGGVSVGEADYTKQVLAELGSVDFWKVAIKPGKPFAFGQLSDSIFFGLPGNPVSATVTFYQLVVPALTQMQGAKWSPRKQMRATLTANIRKRPGRKDFQRGIYTTNENGEVSVSTTGAQGSGMLTSMSVANCFIVLPAEQGSLFEGEQVLIEPFDALLT</sequence>
<evidence type="ECO:0000256" key="2">
    <source>
        <dbReference type="ARBA" id="ARBA00002901"/>
    </source>
</evidence>
<dbReference type="SUPFAM" id="SSF63882">
    <property type="entry name" value="MoeA N-terminal region -like"/>
    <property type="match status" value="1"/>
</dbReference>
<dbReference type="NCBIfam" id="NF045515">
    <property type="entry name" value="Glp_gephyrin"/>
    <property type="match status" value="1"/>
</dbReference>
<dbReference type="AlphaFoldDB" id="A0A1I0APW3"/>
<keyword evidence="7 13" id="KW-0500">Molybdenum</keyword>
<dbReference type="Proteomes" id="UP000199308">
    <property type="component" value="Unassembled WGS sequence"/>
</dbReference>
<dbReference type="SMART" id="SM00852">
    <property type="entry name" value="MoCF_biosynth"/>
    <property type="match status" value="1"/>
</dbReference>
<keyword evidence="11 13" id="KW-0501">Molybdenum cofactor biosynthesis</keyword>
<evidence type="ECO:0000256" key="10">
    <source>
        <dbReference type="ARBA" id="ARBA00022842"/>
    </source>
</evidence>
<dbReference type="FunFam" id="2.40.340.10:FF:000003">
    <property type="entry name" value="Molybdopterin molybdenumtransferase"/>
    <property type="match status" value="1"/>
</dbReference>
<dbReference type="Gene3D" id="2.170.190.11">
    <property type="entry name" value="Molybdopterin biosynthesis moea protein, domain 3"/>
    <property type="match status" value="1"/>
</dbReference>
<dbReference type="InterPro" id="IPR005111">
    <property type="entry name" value="MoeA_C_domain_IV"/>
</dbReference>
<dbReference type="UniPathway" id="UPA00344"/>
<evidence type="ECO:0000256" key="9">
    <source>
        <dbReference type="ARBA" id="ARBA00022723"/>
    </source>
</evidence>
<dbReference type="EMBL" id="FOHK01000003">
    <property type="protein sequence ID" value="SES96454.1"/>
    <property type="molecule type" value="Genomic_DNA"/>
</dbReference>
<dbReference type="GO" id="GO:0046872">
    <property type="term" value="F:metal ion binding"/>
    <property type="evidence" value="ECO:0007669"/>
    <property type="project" value="UniProtKB-UniRule"/>
</dbReference>
<dbReference type="NCBIfam" id="TIGR00177">
    <property type="entry name" value="molyb_syn"/>
    <property type="match status" value="1"/>
</dbReference>
<dbReference type="Gene3D" id="3.90.105.10">
    <property type="entry name" value="Molybdopterin biosynthesis moea protein, domain 2"/>
    <property type="match status" value="1"/>
</dbReference>
<dbReference type="CDD" id="cd00887">
    <property type="entry name" value="MoeA"/>
    <property type="match status" value="1"/>
</dbReference>
<keyword evidence="10 13" id="KW-0460">Magnesium</keyword>
<dbReference type="OrthoDB" id="9804758at2"/>
<dbReference type="SUPFAM" id="SSF53218">
    <property type="entry name" value="Molybdenum cofactor biosynthesis proteins"/>
    <property type="match status" value="1"/>
</dbReference>
<dbReference type="GO" id="GO:0005829">
    <property type="term" value="C:cytosol"/>
    <property type="evidence" value="ECO:0007669"/>
    <property type="project" value="TreeGrafter"/>
</dbReference>
<proteinExistence type="inferred from homology"/>
<keyword evidence="9 13" id="KW-0479">Metal-binding</keyword>
<evidence type="ECO:0000256" key="8">
    <source>
        <dbReference type="ARBA" id="ARBA00022679"/>
    </source>
</evidence>
<keyword evidence="8 13" id="KW-0808">Transferase</keyword>
<dbReference type="Gene3D" id="3.40.980.10">
    <property type="entry name" value="MoaB/Mog-like domain"/>
    <property type="match status" value="1"/>
</dbReference>
<organism evidence="15 16">
    <name type="scientific">Thalassotalea agarivorans</name>
    <name type="common">Thalassomonas agarivorans</name>
    <dbReference type="NCBI Taxonomy" id="349064"/>
    <lineage>
        <taxon>Bacteria</taxon>
        <taxon>Pseudomonadati</taxon>
        <taxon>Pseudomonadota</taxon>
        <taxon>Gammaproteobacteria</taxon>
        <taxon>Alteromonadales</taxon>
        <taxon>Colwelliaceae</taxon>
        <taxon>Thalassotalea</taxon>
    </lineage>
</organism>
<dbReference type="InterPro" id="IPR036135">
    <property type="entry name" value="MoeA_linker/N_sf"/>
</dbReference>
<dbReference type="Gene3D" id="2.40.340.10">
    <property type="entry name" value="MoeA, C-terminal, domain IV"/>
    <property type="match status" value="1"/>
</dbReference>
<name>A0A1I0APW3_THASX</name>
<dbReference type="InterPro" id="IPR036688">
    <property type="entry name" value="MoeA_C_domain_IV_sf"/>
</dbReference>
<dbReference type="PANTHER" id="PTHR10192:SF5">
    <property type="entry name" value="GEPHYRIN"/>
    <property type="match status" value="1"/>
</dbReference>
<evidence type="ECO:0000313" key="16">
    <source>
        <dbReference type="Proteomes" id="UP000199308"/>
    </source>
</evidence>
<evidence type="ECO:0000313" key="15">
    <source>
        <dbReference type="EMBL" id="SES96454.1"/>
    </source>
</evidence>
<evidence type="ECO:0000256" key="1">
    <source>
        <dbReference type="ARBA" id="ARBA00001946"/>
    </source>
</evidence>
<evidence type="ECO:0000256" key="11">
    <source>
        <dbReference type="ARBA" id="ARBA00023150"/>
    </source>
</evidence>
<evidence type="ECO:0000256" key="4">
    <source>
        <dbReference type="ARBA" id="ARBA00010763"/>
    </source>
</evidence>
<keyword evidence="16" id="KW-1185">Reference proteome</keyword>
<evidence type="ECO:0000256" key="5">
    <source>
        <dbReference type="ARBA" id="ARBA00013269"/>
    </source>
</evidence>
<evidence type="ECO:0000256" key="6">
    <source>
        <dbReference type="ARBA" id="ARBA00021108"/>
    </source>
</evidence>
<comment type="function">
    <text evidence="2 13">Catalyzes the insertion of molybdate into adenylated molybdopterin with the concomitant release of AMP.</text>
</comment>
<dbReference type="PANTHER" id="PTHR10192">
    <property type="entry name" value="MOLYBDOPTERIN BIOSYNTHESIS PROTEIN"/>
    <property type="match status" value="1"/>
</dbReference>
<dbReference type="PROSITE" id="PS01079">
    <property type="entry name" value="MOCF_BIOSYNTHESIS_2"/>
    <property type="match status" value="1"/>
</dbReference>
<feature type="domain" description="MoaB/Mog" evidence="14">
    <location>
        <begin position="186"/>
        <end position="323"/>
    </location>
</feature>
<dbReference type="EC" id="2.10.1.1" evidence="5 13"/>
<accession>A0A1I0APW3</accession>
<protein>
    <recommendedName>
        <fullName evidence="6 13">Molybdopterin molybdenumtransferase</fullName>
        <ecNumber evidence="5 13">2.10.1.1</ecNumber>
    </recommendedName>
</protein>
<dbReference type="InterPro" id="IPR001453">
    <property type="entry name" value="MoaB/Mog_dom"/>
</dbReference>
<evidence type="ECO:0000256" key="12">
    <source>
        <dbReference type="ARBA" id="ARBA00047317"/>
    </source>
</evidence>
<dbReference type="InterPro" id="IPR005110">
    <property type="entry name" value="MoeA_linker/N"/>
</dbReference>
<dbReference type="RefSeq" id="WP_093327846.1">
    <property type="nucleotide sequence ID" value="NZ_AP027363.1"/>
</dbReference>
<dbReference type="SUPFAM" id="SSF63867">
    <property type="entry name" value="MoeA C-terminal domain-like"/>
    <property type="match status" value="1"/>
</dbReference>
<dbReference type="FunFam" id="3.40.980.10:FF:000004">
    <property type="entry name" value="Molybdopterin molybdenumtransferase"/>
    <property type="match status" value="1"/>
</dbReference>
<dbReference type="STRING" id="349064.SAMN05660429_00783"/>
<evidence type="ECO:0000256" key="7">
    <source>
        <dbReference type="ARBA" id="ARBA00022505"/>
    </source>
</evidence>
<evidence type="ECO:0000256" key="13">
    <source>
        <dbReference type="RuleBase" id="RU365090"/>
    </source>
</evidence>
<comment type="pathway">
    <text evidence="3 13">Cofactor biosynthesis; molybdopterin biosynthesis.</text>
</comment>